<sequence length="371" mass="41105">MGAIIPISVADSPLSQQLIQAGLTRLHQGKVRDTFLLPNPLLGKRSMELFVRDSFLPPDCQLLLQLATDRVSIFDFVLPALVQDKGQILTALTVFWLKGPLAEFNHHLVAAGKEIDQYLPIALRNNSALQASALVVKKLKIVPVECIVRGYLTGSGWTSYQKNGMVCGIQLPKGLRNGDQLLVPIFTPTTKAESGHDEHLDAQAVVERYGTFLRALSLDIYNAAAEYARSRGIIIADFKLEFGDNGVLADEVVTPDSSRFWHKDDWEAALAKGETPKSQDKEYVRDWGRGMKTPFVHVRSKGFTGMEIIGPTVTGIQNLNPKYSEHLKFIGSLEVPKEVLIETAGRYRDIFQQLTGSDLHDFQLQNLGIIG</sequence>
<dbReference type="SUPFAM" id="SSF56104">
    <property type="entry name" value="SAICAR synthase-like"/>
    <property type="match status" value="1"/>
</dbReference>
<dbReference type="InterPro" id="IPR028923">
    <property type="entry name" value="SAICAR_synt/ADE2_N"/>
</dbReference>
<evidence type="ECO:0000256" key="2">
    <source>
        <dbReference type="ARBA" id="ARBA00010190"/>
    </source>
</evidence>
<dbReference type="HAMAP" id="MF_00137">
    <property type="entry name" value="SAICAR_synth"/>
    <property type="match status" value="1"/>
</dbReference>
<evidence type="ECO:0000256" key="8">
    <source>
        <dbReference type="HAMAP-Rule" id="MF_00137"/>
    </source>
</evidence>
<organism evidence="10 11">
    <name type="scientific">Candidatus Kerfeldbacteria bacterium CG_4_10_14_0_8_um_filter_42_10</name>
    <dbReference type="NCBI Taxonomy" id="2014248"/>
    <lineage>
        <taxon>Bacteria</taxon>
        <taxon>Candidatus Kerfeldiibacteriota</taxon>
    </lineage>
</organism>
<dbReference type="PROSITE" id="PS01058">
    <property type="entry name" value="SAICAR_SYNTHETASE_2"/>
    <property type="match status" value="1"/>
</dbReference>
<dbReference type="Pfam" id="PF01259">
    <property type="entry name" value="SAICAR_synt"/>
    <property type="match status" value="1"/>
</dbReference>
<evidence type="ECO:0000256" key="5">
    <source>
        <dbReference type="ARBA" id="ARBA00022755"/>
    </source>
</evidence>
<dbReference type="PANTHER" id="PTHR43700">
    <property type="entry name" value="PHOSPHORIBOSYLAMINOIMIDAZOLE-SUCCINOCARBOXAMIDE SYNTHASE"/>
    <property type="match status" value="1"/>
</dbReference>
<evidence type="ECO:0000256" key="4">
    <source>
        <dbReference type="ARBA" id="ARBA00022741"/>
    </source>
</evidence>
<dbReference type="PANTHER" id="PTHR43700:SF1">
    <property type="entry name" value="PHOSPHORIBOSYLAMINOIMIDAZOLE-SUCCINOCARBOXAMIDE SYNTHASE"/>
    <property type="match status" value="1"/>
</dbReference>
<evidence type="ECO:0000256" key="1">
    <source>
        <dbReference type="ARBA" id="ARBA00004672"/>
    </source>
</evidence>
<dbReference type="GO" id="GO:0005524">
    <property type="term" value="F:ATP binding"/>
    <property type="evidence" value="ECO:0007669"/>
    <property type="project" value="UniProtKB-KW"/>
</dbReference>
<comment type="pathway">
    <text evidence="1 8">Purine metabolism; IMP biosynthesis via de novo pathway; 5-amino-1-(5-phospho-D-ribosyl)imidazole-4-carboxamide from 5-amino-1-(5-phospho-D-ribosyl)imidazole-4-carboxylate: step 1/2.</text>
</comment>
<dbReference type="EMBL" id="PFMD01000038">
    <property type="protein sequence ID" value="PIY96678.1"/>
    <property type="molecule type" value="Genomic_DNA"/>
</dbReference>
<keyword evidence="6 8" id="KW-0067">ATP-binding</keyword>
<keyword evidence="4 8" id="KW-0547">Nucleotide-binding</keyword>
<keyword evidence="5 8" id="KW-0658">Purine biosynthesis</keyword>
<dbReference type="Proteomes" id="UP000230779">
    <property type="component" value="Unassembled WGS sequence"/>
</dbReference>
<protein>
    <recommendedName>
        <fullName evidence="8">Phosphoribosylaminoimidazole-succinocarboxamide synthase</fullName>
        <ecNumber evidence="8">6.3.2.6</ecNumber>
    </recommendedName>
    <alternativeName>
        <fullName evidence="8">SAICAR synthetase</fullName>
    </alternativeName>
</protein>
<dbReference type="GO" id="GO:0004639">
    <property type="term" value="F:phosphoribosylaminoimidazolesuccinocarboxamide synthase activity"/>
    <property type="evidence" value="ECO:0007669"/>
    <property type="project" value="UniProtKB-UniRule"/>
</dbReference>
<keyword evidence="3 8" id="KW-0436">Ligase</keyword>
<evidence type="ECO:0000256" key="6">
    <source>
        <dbReference type="ARBA" id="ARBA00022840"/>
    </source>
</evidence>
<evidence type="ECO:0000313" key="10">
    <source>
        <dbReference type="EMBL" id="PIY96678.1"/>
    </source>
</evidence>
<dbReference type="GO" id="GO:0006189">
    <property type="term" value="P:'de novo' IMP biosynthetic process"/>
    <property type="evidence" value="ECO:0007669"/>
    <property type="project" value="UniProtKB-UniRule"/>
</dbReference>
<dbReference type="GO" id="GO:0005737">
    <property type="term" value="C:cytoplasm"/>
    <property type="evidence" value="ECO:0007669"/>
    <property type="project" value="TreeGrafter"/>
</dbReference>
<proteinExistence type="inferred from homology"/>
<evidence type="ECO:0000259" key="9">
    <source>
        <dbReference type="Pfam" id="PF01259"/>
    </source>
</evidence>
<comment type="similarity">
    <text evidence="2 8">Belongs to the SAICAR synthetase family.</text>
</comment>
<dbReference type="NCBIfam" id="NF010568">
    <property type="entry name" value="PRK13961.1"/>
    <property type="match status" value="1"/>
</dbReference>
<gene>
    <name evidence="8" type="primary">purC</name>
    <name evidence="10" type="ORF">COY66_03470</name>
</gene>
<dbReference type="EC" id="6.3.2.6" evidence="8"/>
<evidence type="ECO:0000313" key="11">
    <source>
        <dbReference type="Proteomes" id="UP000230779"/>
    </source>
</evidence>
<name>A0A2M7RIT3_9BACT</name>
<dbReference type="CDD" id="cd01414">
    <property type="entry name" value="SAICAR_synt_Sc"/>
    <property type="match status" value="1"/>
</dbReference>
<feature type="domain" description="SAICAR synthetase/ADE2 N-terminal" evidence="9">
    <location>
        <begin position="51"/>
        <end position="293"/>
    </location>
</feature>
<dbReference type="PROSITE" id="PS01057">
    <property type="entry name" value="SAICAR_SYNTHETASE_1"/>
    <property type="match status" value="1"/>
</dbReference>
<dbReference type="AlphaFoldDB" id="A0A2M7RIT3"/>
<dbReference type="InterPro" id="IPR018236">
    <property type="entry name" value="SAICAR_synthetase_CS"/>
</dbReference>
<dbReference type="Gene3D" id="3.30.200.20">
    <property type="entry name" value="Phosphorylase Kinase, domain 1"/>
    <property type="match status" value="1"/>
</dbReference>
<evidence type="ECO:0000256" key="3">
    <source>
        <dbReference type="ARBA" id="ARBA00022598"/>
    </source>
</evidence>
<dbReference type="Gene3D" id="3.30.470.20">
    <property type="entry name" value="ATP-grasp fold, B domain"/>
    <property type="match status" value="1"/>
</dbReference>
<evidence type="ECO:0000256" key="7">
    <source>
        <dbReference type="ARBA" id="ARBA00048475"/>
    </source>
</evidence>
<comment type="caution">
    <text evidence="10">The sequence shown here is derived from an EMBL/GenBank/DDBJ whole genome shotgun (WGS) entry which is preliminary data.</text>
</comment>
<accession>A0A2M7RIT3</accession>
<reference evidence="10 11" key="1">
    <citation type="submission" date="2017-09" db="EMBL/GenBank/DDBJ databases">
        <title>Depth-based differentiation of microbial function through sediment-hosted aquifers and enrichment of novel symbionts in the deep terrestrial subsurface.</title>
        <authorList>
            <person name="Probst A.J."/>
            <person name="Ladd B."/>
            <person name="Jarett J.K."/>
            <person name="Geller-Mcgrath D.E."/>
            <person name="Sieber C.M."/>
            <person name="Emerson J.B."/>
            <person name="Anantharaman K."/>
            <person name="Thomas B.C."/>
            <person name="Malmstrom R."/>
            <person name="Stieglmeier M."/>
            <person name="Klingl A."/>
            <person name="Woyke T."/>
            <person name="Ryan C.M."/>
            <person name="Banfield J.F."/>
        </authorList>
    </citation>
    <scope>NUCLEOTIDE SEQUENCE [LARGE SCALE GENOMIC DNA]</scope>
    <source>
        <strain evidence="10">CG_4_10_14_0_8_um_filter_42_10</strain>
    </source>
</reference>
<dbReference type="UniPathway" id="UPA00074">
    <property type="reaction ID" value="UER00131"/>
</dbReference>
<comment type="catalytic activity">
    <reaction evidence="7 8">
        <text>5-amino-1-(5-phospho-D-ribosyl)imidazole-4-carboxylate + L-aspartate + ATP = (2S)-2-[5-amino-1-(5-phospho-beta-D-ribosyl)imidazole-4-carboxamido]succinate + ADP + phosphate + 2 H(+)</text>
        <dbReference type="Rhea" id="RHEA:22628"/>
        <dbReference type="ChEBI" id="CHEBI:15378"/>
        <dbReference type="ChEBI" id="CHEBI:29991"/>
        <dbReference type="ChEBI" id="CHEBI:30616"/>
        <dbReference type="ChEBI" id="CHEBI:43474"/>
        <dbReference type="ChEBI" id="CHEBI:58443"/>
        <dbReference type="ChEBI" id="CHEBI:77657"/>
        <dbReference type="ChEBI" id="CHEBI:456216"/>
        <dbReference type="EC" id="6.3.2.6"/>
    </reaction>
</comment>